<protein>
    <submittedName>
        <fullName evidence="3">Enoyl-CoA hydratase</fullName>
    </submittedName>
</protein>
<dbReference type="Proteomes" id="UP000290408">
    <property type="component" value="Chromosome"/>
</dbReference>
<gene>
    <name evidence="3" type="ORF">EXU32_13180</name>
</gene>
<dbReference type="PANTHER" id="PTHR43802:SF1">
    <property type="entry name" value="IP11341P-RELATED"/>
    <property type="match status" value="1"/>
</dbReference>
<dbReference type="Gene3D" id="3.90.226.10">
    <property type="entry name" value="2-enoyl-CoA Hydratase, Chain A, domain 1"/>
    <property type="match status" value="1"/>
</dbReference>
<dbReference type="RefSeq" id="WP_130630314.1">
    <property type="nucleotide sequence ID" value="NZ_CP036164.1"/>
</dbReference>
<dbReference type="InterPro" id="IPR001753">
    <property type="entry name" value="Enoyl-CoA_hydra/iso"/>
</dbReference>
<proteinExistence type="inferred from homology"/>
<dbReference type="PROSITE" id="PS00166">
    <property type="entry name" value="ENOYL_COA_HYDRATASE"/>
    <property type="match status" value="1"/>
</dbReference>
<accession>A0A4P6MYQ0</accession>
<dbReference type="OrthoDB" id="8452484at2"/>
<dbReference type="CDD" id="cd06558">
    <property type="entry name" value="crotonase-like"/>
    <property type="match status" value="1"/>
</dbReference>
<name>A0A4P6MYQ0_9MICO</name>
<evidence type="ECO:0000313" key="4">
    <source>
        <dbReference type="Proteomes" id="UP000290408"/>
    </source>
</evidence>
<dbReference type="GO" id="GO:0003824">
    <property type="term" value="F:catalytic activity"/>
    <property type="evidence" value="ECO:0007669"/>
    <property type="project" value="InterPro"/>
</dbReference>
<dbReference type="KEGG" id="jli:EXU32_13180"/>
<keyword evidence="4" id="KW-1185">Reference proteome</keyword>
<sequence>MSDDLVYDVSEHIATITLNRPERKNAFTLTMVDEWTDALRESGADDRVRAVVVTGAGDSFCSGVDLSALAEVEATPLGRKEMLTGRVHRVATALADLDKPVIACMRGAAVGAGMDMGLLCDMRVAGRSIKLIEGYIKVGLVPGDGGAWLLPRLVGTAKAMELLLTGDAVGADEALRLGLVNQVHDDEVVLERTYDLAEKIAAAPPVQVAMIKRLVRSAESVDLRTHYDMVSSHFGVVTAMEDYTEAVAAFGERREGVYQGR</sequence>
<reference evidence="3 4" key="1">
    <citation type="submission" date="2019-02" db="EMBL/GenBank/DDBJ databases">
        <title>Genomic data mining of an Antarctic deep-sea actinobacterium, Janibacterlimosus P3-3-X1.</title>
        <authorList>
            <person name="Liao L."/>
            <person name="Chen B."/>
        </authorList>
    </citation>
    <scope>NUCLEOTIDE SEQUENCE [LARGE SCALE GENOMIC DNA]</scope>
    <source>
        <strain evidence="3 4">P3-3-X1</strain>
    </source>
</reference>
<comment type="similarity">
    <text evidence="1 2">Belongs to the enoyl-CoA hydratase/isomerase family.</text>
</comment>
<evidence type="ECO:0000256" key="2">
    <source>
        <dbReference type="RuleBase" id="RU003707"/>
    </source>
</evidence>
<dbReference type="InterPro" id="IPR029045">
    <property type="entry name" value="ClpP/crotonase-like_dom_sf"/>
</dbReference>
<organism evidence="3 4">
    <name type="scientific">Janibacter limosus</name>
    <dbReference type="NCBI Taxonomy" id="53458"/>
    <lineage>
        <taxon>Bacteria</taxon>
        <taxon>Bacillati</taxon>
        <taxon>Actinomycetota</taxon>
        <taxon>Actinomycetes</taxon>
        <taxon>Micrococcales</taxon>
        <taxon>Intrasporangiaceae</taxon>
        <taxon>Janibacter</taxon>
    </lineage>
</organism>
<dbReference type="SUPFAM" id="SSF52096">
    <property type="entry name" value="ClpP/crotonase"/>
    <property type="match status" value="1"/>
</dbReference>
<dbReference type="EMBL" id="CP036164">
    <property type="protein sequence ID" value="QBF47115.1"/>
    <property type="molecule type" value="Genomic_DNA"/>
</dbReference>
<dbReference type="Pfam" id="PF00378">
    <property type="entry name" value="ECH_1"/>
    <property type="match status" value="1"/>
</dbReference>
<dbReference type="AlphaFoldDB" id="A0A4P6MYQ0"/>
<dbReference type="InterPro" id="IPR018376">
    <property type="entry name" value="Enoyl-CoA_hyd/isom_CS"/>
</dbReference>
<evidence type="ECO:0000313" key="3">
    <source>
        <dbReference type="EMBL" id="QBF47115.1"/>
    </source>
</evidence>
<dbReference type="PANTHER" id="PTHR43802">
    <property type="entry name" value="ENOYL-COA HYDRATASE"/>
    <property type="match status" value="1"/>
</dbReference>
<evidence type="ECO:0000256" key="1">
    <source>
        <dbReference type="ARBA" id="ARBA00005254"/>
    </source>
</evidence>